<evidence type="ECO:0008006" key="7">
    <source>
        <dbReference type="Google" id="ProtNLM"/>
    </source>
</evidence>
<dbReference type="Pfam" id="PF00027">
    <property type="entry name" value="cNMP_binding"/>
    <property type="match status" value="1"/>
</dbReference>
<dbReference type="GO" id="GO:0003700">
    <property type="term" value="F:DNA-binding transcription factor activity"/>
    <property type="evidence" value="ECO:0007669"/>
    <property type="project" value="TreeGrafter"/>
</dbReference>
<dbReference type="PROSITE" id="PS51063">
    <property type="entry name" value="HTH_CRP_2"/>
    <property type="match status" value="1"/>
</dbReference>
<dbReference type="InterPro" id="IPR050397">
    <property type="entry name" value="Env_Response_Regulators"/>
</dbReference>
<keyword evidence="2" id="KW-0238">DNA-binding</keyword>
<evidence type="ECO:0000259" key="4">
    <source>
        <dbReference type="PROSITE" id="PS50042"/>
    </source>
</evidence>
<dbReference type="InterPro" id="IPR036388">
    <property type="entry name" value="WH-like_DNA-bd_sf"/>
</dbReference>
<dbReference type="PROSITE" id="PS51257">
    <property type="entry name" value="PROKAR_LIPOPROTEIN"/>
    <property type="match status" value="1"/>
</dbReference>
<comment type="caution">
    <text evidence="6">The sequence shown here is derived from an EMBL/GenBank/DDBJ whole genome shotgun (WGS) entry which is preliminary data.</text>
</comment>
<dbReference type="SUPFAM" id="SSF51206">
    <property type="entry name" value="cAMP-binding domain-like"/>
    <property type="match status" value="1"/>
</dbReference>
<dbReference type="PRINTS" id="PR00034">
    <property type="entry name" value="HTHCRP"/>
</dbReference>
<dbReference type="InterPro" id="IPR014710">
    <property type="entry name" value="RmlC-like_jellyroll"/>
</dbReference>
<keyword evidence="3" id="KW-0804">Transcription</keyword>
<dbReference type="EMBL" id="VSSQ01000389">
    <property type="protein sequence ID" value="MPL93367.1"/>
    <property type="molecule type" value="Genomic_DNA"/>
</dbReference>
<evidence type="ECO:0000256" key="3">
    <source>
        <dbReference type="ARBA" id="ARBA00023163"/>
    </source>
</evidence>
<organism evidence="6">
    <name type="scientific">bioreactor metagenome</name>
    <dbReference type="NCBI Taxonomy" id="1076179"/>
    <lineage>
        <taxon>unclassified sequences</taxon>
        <taxon>metagenomes</taxon>
        <taxon>ecological metagenomes</taxon>
    </lineage>
</organism>
<evidence type="ECO:0000256" key="2">
    <source>
        <dbReference type="ARBA" id="ARBA00023125"/>
    </source>
</evidence>
<evidence type="ECO:0000313" key="6">
    <source>
        <dbReference type="EMBL" id="MPL93367.1"/>
    </source>
</evidence>
<dbReference type="PANTHER" id="PTHR24567">
    <property type="entry name" value="CRP FAMILY TRANSCRIPTIONAL REGULATORY PROTEIN"/>
    <property type="match status" value="1"/>
</dbReference>
<dbReference type="Gene3D" id="2.60.120.10">
    <property type="entry name" value="Jelly Rolls"/>
    <property type="match status" value="1"/>
</dbReference>
<feature type="domain" description="Cyclic nucleotide-binding" evidence="4">
    <location>
        <begin position="20"/>
        <end position="123"/>
    </location>
</feature>
<dbReference type="SMART" id="SM00419">
    <property type="entry name" value="HTH_CRP"/>
    <property type="match status" value="1"/>
</dbReference>
<accession>A0A644VQ11</accession>
<evidence type="ECO:0000256" key="1">
    <source>
        <dbReference type="ARBA" id="ARBA00023015"/>
    </source>
</evidence>
<dbReference type="AlphaFoldDB" id="A0A644VQ11"/>
<dbReference type="SMART" id="SM00100">
    <property type="entry name" value="cNMP"/>
    <property type="match status" value="1"/>
</dbReference>
<protein>
    <recommendedName>
        <fullName evidence="7">Crp/Fnr family transcriptional regulator</fullName>
    </recommendedName>
</protein>
<dbReference type="GO" id="GO:0005829">
    <property type="term" value="C:cytosol"/>
    <property type="evidence" value="ECO:0007669"/>
    <property type="project" value="TreeGrafter"/>
</dbReference>
<dbReference type="SUPFAM" id="SSF46785">
    <property type="entry name" value="Winged helix' DNA-binding domain"/>
    <property type="match status" value="1"/>
</dbReference>
<keyword evidence="1" id="KW-0805">Transcription regulation</keyword>
<gene>
    <name evidence="6" type="ORF">SDC9_39493</name>
</gene>
<dbReference type="PROSITE" id="PS50042">
    <property type="entry name" value="CNMP_BINDING_3"/>
    <property type="match status" value="1"/>
</dbReference>
<dbReference type="Pfam" id="PF13545">
    <property type="entry name" value="HTH_Crp_2"/>
    <property type="match status" value="1"/>
</dbReference>
<reference evidence="6" key="1">
    <citation type="submission" date="2019-08" db="EMBL/GenBank/DDBJ databases">
        <authorList>
            <person name="Kucharzyk K."/>
            <person name="Murdoch R.W."/>
            <person name="Higgins S."/>
            <person name="Loffler F."/>
        </authorList>
    </citation>
    <scope>NUCLEOTIDE SEQUENCE</scope>
</reference>
<dbReference type="InterPro" id="IPR000595">
    <property type="entry name" value="cNMP-bd_dom"/>
</dbReference>
<sequence length="232" mass="26430">MKRETNHHNTCTLSMAVTSCFEKLTDDELKMLEENVVVVKYKRGENLCKQGTLASHIMYLCCGLAKIYMENESGSLILKVLPEGNLIGLSALLDGSHVFQYSAYAYQDSTVRLIDIRTFKNLIKQNPAFANEVINLLCENQIQLQTRFFAFTKKQSFGRLADTLICLACNIYKKDEFEFPLKRRELAELTGMTTESVIRSMSKLKSDGIIDMDGKTLKILDRERLQQISNFG</sequence>
<evidence type="ECO:0000259" key="5">
    <source>
        <dbReference type="PROSITE" id="PS51063"/>
    </source>
</evidence>
<dbReference type="InterPro" id="IPR018490">
    <property type="entry name" value="cNMP-bd_dom_sf"/>
</dbReference>
<dbReference type="GO" id="GO:0003677">
    <property type="term" value="F:DNA binding"/>
    <property type="evidence" value="ECO:0007669"/>
    <property type="project" value="UniProtKB-KW"/>
</dbReference>
<dbReference type="PANTHER" id="PTHR24567:SF74">
    <property type="entry name" value="HTH-TYPE TRANSCRIPTIONAL REGULATOR ARCR"/>
    <property type="match status" value="1"/>
</dbReference>
<feature type="domain" description="HTH crp-type" evidence="5">
    <location>
        <begin position="154"/>
        <end position="223"/>
    </location>
</feature>
<proteinExistence type="predicted"/>
<dbReference type="InterPro" id="IPR012318">
    <property type="entry name" value="HTH_CRP"/>
</dbReference>
<dbReference type="InterPro" id="IPR036390">
    <property type="entry name" value="WH_DNA-bd_sf"/>
</dbReference>
<dbReference type="Gene3D" id="1.10.10.10">
    <property type="entry name" value="Winged helix-like DNA-binding domain superfamily/Winged helix DNA-binding domain"/>
    <property type="match status" value="1"/>
</dbReference>
<name>A0A644VQ11_9ZZZZ</name>
<dbReference type="CDD" id="cd00038">
    <property type="entry name" value="CAP_ED"/>
    <property type="match status" value="1"/>
</dbReference>